<reference evidence="1 2" key="1">
    <citation type="submission" date="2019-10" db="EMBL/GenBank/DDBJ databases">
        <title>Evaluation of single-gene subtyping targets for Pseudomonas.</title>
        <authorList>
            <person name="Reichler S.J."/>
            <person name="Orsi R.H."/>
            <person name="Wiedmann M."/>
            <person name="Martin N.H."/>
            <person name="Murphy S.I."/>
        </authorList>
    </citation>
    <scope>NUCLEOTIDE SEQUENCE [LARGE SCALE GENOMIC DNA]</scope>
    <source>
        <strain evidence="1 2">FSL R10-1876</strain>
    </source>
</reference>
<name>A0A6A7ZGG0_9PSED</name>
<protein>
    <submittedName>
        <fullName evidence="1">Uncharacterized protein</fullName>
    </submittedName>
</protein>
<evidence type="ECO:0000313" key="2">
    <source>
        <dbReference type="Proteomes" id="UP000466863"/>
    </source>
</evidence>
<organism evidence="1 2">
    <name type="scientific">Pseudomonas helleri</name>
    <dbReference type="NCBI Taxonomy" id="1608996"/>
    <lineage>
        <taxon>Bacteria</taxon>
        <taxon>Pseudomonadati</taxon>
        <taxon>Pseudomonadota</taxon>
        <taxon>Gammaproteobacteria</taxon>
        <taxon>Pseudomonadales</taxon>
        <taxon>Pseudomonadaceae</taxon>
        <taxon>Pseudomonas</taxon>
    </lineage>
</organism>
<accession>A0A6A7ZGG0</accession>
<dbReference type="RefSeq" id="WP_153331209.1">
    <property type="nucleotide sequence ID" value="NZ_CP181271.1"/>
</dbReference>
<dbReference type="Proteomes" id="UP000466863">
    <property type="component" value="Unassembled WGS sequence"/>
</dbReference>
<dbReference type="AlphaFoldDB" id="A0A6A7ZGG0"/>
<evidence type="ECO:0000313" key="1">
    <source>
        <dbReference type="EMBL" id="MQU42158.1"/>
    </source>
</evidence>
<dbReference type="EMBL" id="WIVV01000019">
    <property type="protein sequence ID" value="MQU42158.1"/>
    <property type="molecule type" value="Genomic_DNA"/>
</dbReference>
<sequence>MFKRAFPLTLAGLLLAGCQSTATDTSATTLTPTQENEQARQRALYEVLMTRVLRPAGNLANSEGRSGSFNLKITLDEHNRVIGCDTQINRKFDPKLYPYNEKLAKDLLPICWTAVLPELPSSLINPKKRTANVVAPIAVGPLTGMSAEQRLKRDEAVQAKAQDDFLYRQLFAPLPVDSIGVATLIVMTDNSGHVQECAASLAPHVLRRAEFKQDDVFLRALIARCKQTDMSAMPGFKATGLTSLVHRIEYTPWKAGLKADTNPVAH</sequence>
<proteinExistence type="predicted"/>
<gene>
    <name evidence="1" type="ORF">GHO28_06475</name>
</gene>
<dbReference type="PROSITE" id="PS51257">
    <property type="entry name" value="PROKAR_LIPOPROTEIN"/>
    <property type="match status" value="1"/>
</dbReference>
<comment type="caution">
    <text evidence="1">The sequence shown here is derived from an EMBL/GenBank/DDBJ whole genome shotgun (WGS) entry which is preliminary data.</text>
</comment>